<evidence type="ECO:0000313" key="2">
    <source>
        <dbReference type="EMBL" id="GAA4846229.1"/>
    </source>
</evidence>
<dbReference type="RefSeq" id="WP_345696750.1">
    <property type="nucleotide sequence ID" value="NZ_BAABIS010000001.1"/>
</dbReference>
<name>A0ABP9DIT9_9ACTN</name>
<feature type="chain" id="PRO_5046223435" description="Lipoprotein" evidence="1">
    <location>
        <begin position="29"/>
        <end position="125"/>
    </location>
</feature>
<comment type="caution">
    <text evidence="2">The sequence shown here is derived from an EMBL/GenBank/DDBJ whole genome shotgun (WGS) entry which is preliminary data.</text>
</comment>
<accession>A0ABP9DIT9</accession>
<sequence length="125" mass="13140">MTDPHSARRAATAAALLAALLLSTACSSTPSTPSVPAPSQEPPCVRQLTTYLQDHLDGRPDLGDYQELGLSAAEARALRALRRQADELRGSGPLPSGWVAERARASCAEIERGEATASPKPPGWP</sequence>
<evidence type="ECO:0000313" key="3">
    <source>
        <dbReference type="Proteomes" id="UP001501752"/>
    </source>
</evidence>
<feature type="signal peptide" evidence="1">
    <location>
        <begin position="1"/>
        <end position="28"/>
    </location>
</feature>
<protein>
    <recommendedName>
        <fullName evidence="4">Lipoprotein</fullName>
    </recommendedName>
</protein>
<organism evidence="2 3">
    <name type="scientific">Kitasatospora terrestris</name>
    <dbReference type="NCBI Taxonomy" id="258051"/>
    <lineage>
        <taxon>Bacteria</taxon>
        <taxon>Bacillati</taxon>
        <taxon>Actinomycetota</taxon>
        <taxon>Actinomycetes</taxon>
        <taxon>Kitasatosporales</taxon>
        <taxon>Streptomycetaceae</taxon>
        <taxon>Kitasatospora</taxon>
    </lineage>
</organism>
<reference evidence="3" key="1">
    <citation type="journal article" date="2019" name="Int. J. Syst. Evol. Microbiol.">
        <title>The Global Catalogue of Microorganisms (GCM) 10K type strain sequencing project: providing services to taxonomists for standard genome sequencing and annotation.</title>
        <authorList>
            <consortium name="The Broad Institute Genomics Platform"/>
            <consortium name="The Broad Institute Genome Sequencing Center for Infectious Disease"/>
            <person name="Wu L."/>
            <person name="Ma J."/>
        </authorList>
    </citation>
    <scope>NUCLEOTIDE SEQUENCE [LARGE SCALE GENOMIC DNA]</scope>
    <source>
        <strain evidence="3">JCM 13006</strain>
    </source>
</reference>
<proteinExistence type="predicted"/>
<evidence type="ECO:0000256" key="1">
    <source>
        <dbReference type="SAM" id="SignalP"/>
    </source>
</evidence>
<dbReference type="EMBL" id="BAABIS010000001">
    <property type="protein sequence ID" value="GAA4846229.1"/>
    <property type="molecule type" value="Genomic_DNA"/>
</dbReference>
<evidence type="ECO:0008006" key="4">
    <source>
        <dbReference type="Google" id="ProtNLM"/>
    </source>
</evidence>
<keyword evidence="1" id="KW-0732">Signal</keyword>
<dbReference type="Proteomes" id="UP001501752">
    <property type="component" value="Unassembled WGS sequence"/>
</dbReference>
<gene>
    <name evidence="2" type="ORF">GCM10023235_23580</name>
</gene>
<keyword evidence="3" id="KW-1185">Reference proteome</keyword>